<name>A0A8S5SAU4_9CAUD</name>
<reference evidence="1" key="1">
    <citation type="journal article" date="2021" name="Proc. Natl. Acad. Sci. U.S.A.">
        <title>A Catalog of Tens of Thousands of Viruses from Human Metagenomes Reveals Hidden Associations with Chronic Diseases.</title>
        <authorList>
            <person name="Tisza M.J."/>
            <person name="Buck C.B."/>
        </authorList>
    </citation>
    <scope>NUCLEOTIDE SEQUENCE</scope>
    <source>
        <strain evidence="1">CtiVc2</strain>
    </source>
</reference>
<proteinExistence type="predicted"/>
<organism evidence="1">
    <name type="scientific">Podoviridae sp. ctiVc2</name>
    <dbReference type="NCBI Taxonomy" id="2827745"/>
    <lineage>
        <taxon>Viruses</taxon>
        <taxon>Duplodnaviria</taxon>
        <taxon>Heunggongvirae</taxon>
        <taxon>Uroviricota</taxon>
        <taxon>Caudoviricetes</taxon>
    </lineage>
</organism>
<evidence type="ECO:0000313" key="1">
    <source>
        <dbReference type="EMBL" id="DAF47783.1"/>
    </source>
</evidence>
<dbReference type="EMBL" id="BK032558">
    <property type="protein sequence ID" value="DAF47783.1"/>
    <property type="molecule type" value="Genomic_DNA"/>
</dbReference>
<sequence length="95" mass="11355">MAYKHKDCVNNWIVSKKKHPRYVQLMKSLQLLFGLFQEAKHVDFINVVYGEDADCYEVASHRIKAYYKQYPKLRKRKMPRINGDCDMYDIPPSQL</sequence>
<protein>
    <submittedName>
        <fullName evidence="1">Uncharacterized protein</fullName>
    </submittedName>
</protein>
<accession>A0A8S5SAU4</accession>